<feature type="non-terminal residue" evidence="1">
    <location>
        <position position="97"/>
    </location>
</feature>
<organism evidence="1 2">
    <name type="scientific">Gigaspora margarita</name>
    <dbReference type="NCBI Taxonomy" id="4874"/>
    <lineage>
        <taxon>Eukaryota</taxon>
        <taxon>Fungi</taxon>
        <taxon>Fungi incertae sedis</taxon>
        <taxon>Mucoromycota</taxon>
        <taxon>Glomeromycotina</taxon>
        <taxon>Glomeromycetes</taxon>
        <taxon>Diversisporales</taxon>
        <taxon>Gigasporaceae</taxon>
        <taxon>Gigaspora</taxon>
    </lineage>
</organism>
<gene>
    <name evidence="1" type="ORF">GMARGA_LOCUS35188</name>
</gene>
<protein>
    <submittedName>
        <fullName evidence="1">22768_t:CDS:1</fullName>
    </submittedName>
</protein>
<name>A0ABN7WUB2_GIGMA</name>
<accession>A0ABN7WUB2</accession>
<evidence type="ECO:0000313" key="1">
    <source>
        <dbReference type="EMBL" id="CAG8840992.1"/>
    </source>
</evidence>
<dbReference type="EMBL" id="CAJVQB010064372">
    <property type="protein sequence ID" value="CAG8840992.1"/>
    <property type="molecule type" value="Genomic_DNA"/>
</dbReference>
<dbReference type="Proteomes" id="UP000789901">
    <property type="component" value="Unassembled WGS sequence"/>
</dbReference>
<feature type="non-terminal residue" evidence="1">
    <location>
        <position position="1"/>
    </location>
</feature>
<reference evidence="1 2" key="1">
    <citation type="submission" date="2021-06" db="EMBL/GenBank/DDBJ databases">
        <authorList>
            <person name="Kallberg Y."/>
            <person name="Tangrot J."/>
            <person name="Rosling A."/>
        </authorList>
    </citation>
    <scope>NUCLEOTIDE SEQUENCE [LARGE SCALE GENOMIC DNA]</scope>
    <source>
        <strain evidence="1 2">120-4 pot B 10/14</strain>
    </source>
</reference>
<sequence length="97" mass="11344">HKEVINKLTMHFTDSPKVDLYCSVDKEGEHQTDTYWVFGSYCPLCRENRMSLQEEPEILYDDVLKAYLGNSELIQELKTQCFTSPISWNNVLILPDK</sequence>
<evidence type="ECO:0000313" key="2">
    <source>
        <dbReference type="Proteomes" id="UP000789901"/>
    </source>
</evidence>
<proteinExistence type="predicted"/>
<keyword evidence="2" id="KW-1185">Reference proteome</keyword>
<comment type="caution">
    <text evidence="1">The sequence shown here is derived from an EMBL/GenBank/DDBJ whole genome shotgun (WGS) entry which is preliminary data.</text>
</comment>